<dbReference type="Proteomes" id="UP000639772">
    <property type="component" value="Unassembled WGS sequence"/>
</dbReference>
<accession>A0A835QE95</accession>
<evidence type="ECO:0000256" key="1">
    <source>
        <dbReference type="SAM" id="MobiDB-lite"/>
    </source>
</evidence>
<sequence>MVSNPRNEPTNLSKEWRTPRRRRRKVKEKAEEAKEVAKGMKDAARRVEKQW</sequence>
<feature type="compositionally biased region" description="Basic and acidic residues" evidence="1">
    <location>
        <begin position="28"/>
        <end position="51"/>
    </location>
</feature>
<evidence type="ECO:0000313" key="2">
    <source>
        <dbReference type="EMBL" id="KAG0469828.1"/>
    </source>
</evidence>
<comment type="caution">
    <text evidence="2">The sequence shown here is derived from an EMBL/GenBank/DDBJ whole genome shotgun (WGS) entry which is preliminary data.</text>
</comment>
<keyword evidence="4" id="KW-1185">Reference proteome</keyword>
<feature type="compositionally biased region" description="Polar residues" evidence="1">
    <location>
        <begin position="1"/>
        <end position="13"/>
    </location>
</feature>
<name>A0A835QE95_VANPL</name>
<dbReference type="AlphaFoldDB" id="A0A835QE95"/>
<feature type="region of interest" description="Disordered" evidence="1">
    <location>
        <begin position="1"/>
        <end position="51"/>
    </location>
</feature>
<evidence type="ECO:0000313" key="5">
    <source>
        <dbReference type="Proteomes" id="UP000639772"/>
    </source>
</evidence>
<evidence type="ECO:0000313" key="4">
    <source>
        <dbReference type="Proteomes" id="UP000636800"/>
    </source>
</evidence>
<dbReference type="EMBL" id="JADCNL010000008">
    <property type="protein sequence ID" value="KAG0469828.1"/>
    <property type="molecule type" value="Genomic_DNA"/>
</dbReference>
<reference evidence="4 5" key="1">
    <citation type="journal article" date="2020" name="Nat. Food">
        <title>A phased Vanilla planifolia genome enables genetic improvement of flavour and production.</title>
        <authorList>
            <person name="Hasing T."/>
            <person name="Tang H."/>
            <person name="Brym M."/>
            <person name="Khazi F."/>
            <person name="Huang T."/>
            <person name="Chambers A.H."/>
        </authorList>
    </citation>
    <scope>NUCLEOTIDE SEQUENCE [LARGE SCALE GENOMIC DNA]</scope>
    <source>
        <tissue evidence="2">Leaf</tissue>
    </source>
</reference>
<organism evidence="2 4">
    <name type="scientific">Vanilla planifolia</name>
    <name type="common">Vanilla</name>
    <dbReference type="NCBI Taxonomy" id="51239"/>
    <lineage>
        <taxon>Eukaryota</taxon>
        <taxon>Viridiplantae</taxon>
        <taxon>Streptophyta</taxon>
        <taxon>Embryophyta</taxon>
        <taxon>Tracheophyta</taxon>
        <taxon>Spermatophyta</taxon>
        <taxon>Magnoliopsida</taxon>
        <taxon>Liliopsida</taxon>
        <taxon>Asparagales</taxon>
        <taxon>Orchidaceae</taxon>
        <taxon>Vanilloideae</taxon>
        <taxon>Vanilleae</taxon>
        <taxon>Vanilla</taxon>
    </lineage>
</organism>
<dbReference type="Proteomes" id="UP000636800">
    <property type="component" value="Unassembled WGS sequence"/>
</dbReference>
<evidence type="ECO:0000313" key="3">
    <source>
        <dbReference type="EMBL" id="KAG0471351.1"/>
    </source>
</evidence>
<protein>
    <submittedName>
        <fullName evidence="2">Uncharacterized protein</fullName>
    </submittedName>
</protein>
<gene>
    <name evidence="3" type="ORF">HPP92_015897</name>
    <name evidence="2" type="ORF">HPP92_016528</name>
</gene>
<dbReference type="EMBL" id="JADCNM010000008">
    <property type="protein sequence ID" value="KAG0471351.1"/>
    <property type="molecule type" value="Genomic_DNA"/>
</dbReference>
<proteinExistence type="predicted"/>